<organism evidence="2">
    <name type="scientific">hydrothermal vent metagenome</name>
    <dbReference type="NCBI Taxonomy" id="652676"/>
    <lineage>
        <taxon>unclassified sequences</taxon>
        <taxon>metagenomes</taxon>
        <taxon>ecological metagenomes</taxon>
    </lineage>
</organism>
<dbReference type="Gene3D" id="1.20.58.300">
    <property type="entry name" value="FlgN-like"/>
    <property type="match status" value="1"/>
</dbReference>
<evidence type="ECO:0008006" key="3">
    <source>
        <dbReference type="Google" id="ProtNLM"/>
    </source>
</evidence>
<dbReference type="GO" id="GO:0044780">
    <property type="term" value="P:bacterial-type flagellum assembly"/>
    <property type="evidence" value="ECO:0007669"/>
    <property type="project" value="InterPro"/>
</dbReference>
<dbReference type="InterPro" id="IPR036679">
    <property type="entry name" value="FlgN-like_sf"/>
</dbReference>
<protein>
    <recommendedName>
        <fullName evidence="3">Flagellar biosynthesis protein FlgN</fullName>
    </recommendedName>
</protein>
<dbReference type="EMBL" id="UOFM01000458">
    <property type="protein sequence ID" value="VAW82253.1"/>
    <property type="molecule type" value="Genomic_DNA"/>
</dbReference>
<gene>
    <name evidence="2" type="ORF">MNBD_GAMMA14-447</name>
</gene>
<proteinExistence type="predicted"/>
<dbReference type="InterPro" id="IPR007809">
    <property type="entry name" value="FlgN-like"/>
</dbReference>
<keyword evidence="1" id="KW-1005">Bacterial flagellum biogenesis</keyword>
<sequence>MHSEGNQHPLEATLTQEVECTRLLLDCLESERAALIERDMDTLEVTTRRKFECSQQLEQLESQRGTLVESLGFNNTLDSLQRCFETLPCADQLSSLWQQVLDNTESCRASNLSNGSILESGRQHVEQALCILRGQTGTPSVYAQDGEARATLGQRELGKV</sequence>
<dbReference type="AlphaFoldDB" id="A0A3B0Z1X2"/>
<evidence type="ECO:0000256" key="1">
    <source>
        <dbReference type="ARBA" id="ARBA00022795"/>
    </source>
</evidence>
<reference evidence="2" key="1">
    <citation type="submission" date="2018-06" db="EMBL/GenBank/DDBJ databases">
        <authorList>
            <person name="Zhirakovskaya E."/>
        </authorList>
    </citation>
    <scope>NUCLEOTIDE SEQUENCE</scope>
</reference>
<dbReference type="Pfam" id="PF05130">
    <property type="entry name" value="FlgN"/>
    <property type="match status" value="1"/>
</dbReference>
<dbReference type="SUPFAM" id="SSF140566">
    <property type="entry name" value="FlgN-like"/>
    <property type="match status" value="1"/>
</dbReference>
<name>A0A3B0Z1X2_9ZZZZ</name>
<evidence type="ECO:0000313" key="2">
    <source>
        <dbReference type="EMBL" id="VAW82253.1"/>
    </source>
</evidence>
<accession>A0A3B0Z1X2</accession>